<organism evidence="3 4">
    <name type="scientific">Elysia marginata</name>
    <dbReference type="NCBI Taxonomy" id="1093978"/>
    <lineage>
        <taxon>Eukaryota</taxon>
        <taxon>Metazoa</taxon>
        <taxon>Spiralia</taxon>
        <taxon>Lophotrochozoa</taxon>
        <taxon>Mollusca</taxon>
        <taxon>Gastropoda</taxon>
        <taxon>Heterobranchia</taxon>
        <taxon>Euthyneura</taxon>
        <taxon>Panpulmonata</taxon>
        <taxon>Sacoglossa</taxon>
        <taxon>Placobranchoidea</taxon>
        <taxon>Plakobranchidae</taxon>
        <taxon>Elysia</taxon>
    </lineage>
</organism>
<feature type="compositionally biased region" description="Low complexity" evidence="2">
    <location>
        <begin position="10"/>
        <end position="26"/>
    </location>
</feature>
<gene>
    <name evidence="3" type="ORF">ElyMa_002259800</name>
</gene>
<dbReference type="InterPro" id="IPR019269">
    <property type="entry name" value="BLOC1_su2"/>
</dbReference>
<feature type="region of interest" description="Disordered" evidence="2">
    <location>
        <begin position="1"/>
        <end position="63"/>
    </location>
</feature>
<sequence>MAESQDFVDSQTSATSSSASSSIITKSPDDELPKVEQSCPSEKGQSSLPADETSQSSPPPDVVELCRDTFQKTAEYLRGELDGTIEDYKLLEKMNTVTSSRYSEMKHIALSISGALKSLNEKYQSLQPYLEQIDQIEESVATLEQAAYSLDQYSKRLESKFKALERR</sequence>
<reference evidence="3 4" key="1">
    <citation type="journal article" date="2021" name="Elife">
        <title>Chloroplast acquisition without the gene transfer in kleptoplastic sea slugs, Plakobranchus ocellatus.</title>
        <authorList>
            <person name="Maeda T."/>
            <person name="Takahashi S."/>
            <person name="Yoshida T."/>
            <person name="Shimamura S."/>
            <person name="Takaki Y."/>
            <person name="Nagai Y."/>
            <person name="Toyoda A."/>
            <person name="Suzuki Y."/>
            <person name="Arimoto A."/>
            <person name="Ishii H."/>
            <person name="Satoh N."/>
            <person name="Nishiyama T."/>
            <person name="Hasebe M."/>
            <person name="Maruyama T."/>
            <person name="Minagawa J."/>
            <person name="Obokata J."/>
            <person name="Shigenobu S."/>
        </authorList>
    </citation>
    <scope>NUCLEOTIDE SEQUENCE [LARGE SCALE GENOMIC DNA]</scope>
</reference>
<comment type="similarity">
    <text evidence="1">Belongs to the BLOC1S2 family.</text>
</comment>
<dbReference type="Pfam" id="PF10046">
    <property type="entry name" value="BLOC1_2"/>
    <property type="match status" value="1"/>
</dbReference>
<dbReference type="PANTHER" id="PTHR46479">
    <property type="entry name" value="BIOGENESIS OF LYSOSOME-RELATED ORGANELLES COMPLEX 1 SUBUNIT 2"/>
    <property type="match status" value="1"/>
</dbReference>
<dbReference type="GO" id="GO:0099078">
    <property type="term" value="C:BORC complex"/>
    <property type="evidence" value="ECO:0007669"/>
    <property type="project" value="TreeGrafter"/>
</dbReference>
<feature type="compositionally biased region" description="Polar residues" evidence="2">
    <location>
        <begin position="38"/>
        <end position="56"/>
    </location>
</feature>
<name>A0AAV4FZ32_9GAST</name>
<dbReference type="GO" id="GO:0016197">
    <property type="term" value="P:endosomal transport"/>
    <property type="evidence" value="ECO:0007669"/>
    <property type="project" value="TreeGrafter"/>
</dbReference>
<dbReference type="GO" id="GO:0043015">
    <property type="term" value="F:gamma-tubulin binding"/>
    <property type="evidence" value="ECO:0007669"/>
    <property type="project" value="TreeGrafter"/>
</dbReference>
<evidence type="ECO:0000256" key="2">
    <source>
        <dbReference type="SAM" id="MobiDB-lite"/>
    </source>
</evidence>
<proteinExistence type="inferred from homology"/>
<dbReference type="GO" id="GO:0031083">
    <property type="term" value="C:BLOC-1 complex"/>
    <property type="evidence" value="ECO:0007669"/>
    <property type="project" value="TreeGrafter"/>
</dbReference>
<protein>
    <submittedName>
        <fullName evidence="3">Biogenesis of lysosome-related organelles complex 1 subunit 2</fullName>
    </submittedName>
</protein>
<keyword evidence="4" id="KW-1185">Reference proteome</keyword>
<accession>A0AAV4FZ32</accession>
<dbReference type="Proteomes" id="UP000762676">
    <property type="component" value="Unassembled WGS sequence"/>
</dbReference>
<comment type="caution">
    <text evidence="3">The sequence shown here is derived from an EMBL/GenBank/DDBJ whole genome shotgun (WGS) entry which is preliminary data.</text>
</comment>
<evidence type="ECO:0000313" key="4">
    <source>
        <dbReference type="Proteomes" id="UP000762676"/>
    </source>
</evidence>
<evidence type="ECO:0000256" key="1">
    <source>
        <dbReference type="ARBA" id="ARBA00008468"/>
    </source>
</evidence>
<dbReference type="GO" id="GO:0000930">
    <property type="term" value="C:gamma-tubulin complex"/>
    <property type="evidence" value="ECO:0007669"/>
    <property type="project" value="TreeGrafter"/>
</dbReference>
<dbReference type="GO" id="GO:0032418">
    <property type="term" value="P:lysosome localization"/>
    <property type="evidence" value="ECO:0007669"/>
    <property type="project" value="TreeGrafter"/>
</dbReference>
<dbReference type="EMBL" id="BMAT01004696">
    <property type="protein sequence ID" value="GFR78354.1"/>
    <property type="molecule type" value="Genomic_DNA"/>
</dbReference>
<dbReference type="AlphaFoldDB" id="A0AAV4FZ32"/>
<evidence type="ECO:0000313" key="3">
    <source>
        <dbReference type="EMBL" id="GFR78354.1"/>
    </source>
</evidence>
<dbReference type="PANTHER" id="PTHR46479:SF1">
    <property type="entry name" value="BIOGENESIS OF LYSOSOME-RELATED ORGANELLES COMPLEX 1 SUBUNIT 2"/>
    <property type="match status" value="1"/>
</dbReference>